<dbReference type="STRING" id="1121959.SAMN02746009_01833"/>
<proteinExistence type="predicted"/>
<evidence type="ECO:0000313" key="3">
    <source>
        <dbReference type="Proteomes" id="UP000183947"/>
    </source>
</evidence>
<keyword evidence="3" id="KW-1185">Reference proteome</keyword>
<accession>A0A1M6WL83</accession>
<protein>
    <submittedName>
        <fullName evidence="2">5-methylcytosine-specific restriction endonuclease McrA</fullName>
    </submittedName>
</protein>
<organism evidence="2 3">
    <name type="scientific">Hymenobacter psychrotolerans DSM 18569</name>
    <dbReference type="NCBI Taxonomy" id="1121959"/>
    <lineage>
        <taxon>Bacteria</taxon>
        <taxon>Pseudomonadati</taxon>
        <taxon>Bacteroidota</taxon>
        <taxon>Cytophagia</taxon>
        <taxon>Cytophagales</taxon>
        <taxon>Hymenobacteraceae</taxon>
        <taxon>Hymenobacter</taxon>
    </lineage>
</organism>
<dbReference type="EMBL" id="FRAS01000008">
    <property type="protein sequence ID" value="SHK94543.1"/>
    <property type="molecule type" value="Genomic_DNA"/>
</dbReference>
<dbReference type="PANTHER" id="PTHR33877:SF2">
    <property type="entry name" value="OS07G0170200 PROTEIN"/>
    <property type="match status" value="1"/>
</dbReference>
<dbReference type="Pfam" id="PF14279">
    <property type="entry name" value="HNH_5"/>
    <property type="match status" value="1"/>
</dbReference>
<dbReference type="PANTHER" id="PTHR33877">
    <property type="entry name" value="SLL1193 PROTEIN"/>
    <property type="match status" value="1"/>
</dbReference>
<dbReference type="InterPro" id="IPR052892">
    <property type="entry name" value="NA-targeting_endonuclease"/>
</dbReference>
<dbReference type="AlphaFoldDB" id="A0A1M6WL83"/>
<name>A0A1M6WL83_9BACT</name>
<dbReference type="InterPro" id="IPR003615">
    <property type="entry name" value="HNH_nuc"/>
</dbReference>
<feature type="domain" description="HNH nuclease" evidence="1">
    <location>
        <begin position="71"/>
        <end position="121"/>
    </location>
</feature>
<dbReference type="RefSeq" id="WP_073283537.1">
    <property type="nucleotide sequence ID" value="NZ_FRAS01000008.1"/>
</dbReference>
<keyword evidence="2" id="KW-0540">Nuclease</keyword>
<sequence>MDQKVLVLNGDYTAITLCSVQKAFVLLFLDKAEMIARSENGVLRTVSTTYPKPSIIRLQRYVRVPYKGIALSRHNIMKRDHFECQYCGSTKNLTLDHVLPRSRGGDSSWGNLLTACARCNHAKGHRTPQEAGLTIRQHPKKPTLSGFLKLSAGTIDQNWHAYLNH</sequence>
<evidence type="ECO:0000313" key="2">
    <source>
        <dbReference type="EMBL" id="SHK94543.1"/>
    </source>
</evidence>
<dbReference type="OrthoDB" id="9802901at2"/>
<dbReference type="SMART" id="SM00507">
    <property type="entry name" value="HNHc"/>
    <property type="match status" value="1"/>
</dbReference>
<dbReference type="Gene3D" id="1.10.30.50">
    <property type="match status" value="1"/>
</dbReference>
<evidence type="ECO:0000259" key="1">
    <source>
        <dbReference type="SMART" id="SM00507"/>
    </source>
</evidence>
<dbReference type="Proteomes" id="UP000183947">
    <property type="component" value="Unassembled WGS sequence"/>
</dbReference>
<dbReference type="GO" id="GO:0004519">
    <property type="term" value="F:endonuclease activity"/>
    <property type="evidence" value="ECO:0007669"/>
    <property type="project" value="UniProtKB-KW"/>
</dbReference>
<reference evidence="3" key="1">
    <citation type="submission" date="2016-11" db="EMBL/GenBank/DDBJ databases">
        <authorList>
            <person name="Varghese N."/>
            <person name="Submissions S."/>
        </authorList>
    </citation>
    <scope>NUCLEOTIDE SEQUENCE [LARGE SCALE GENOMIC DNA]</scope>
    <source>
        <strain evidence="3">DSM 18569</strain>
    </source>
</reference>
<keyword evidence="2" id="KW-0255">Endonuclease</keyword>
<gene>
    <name evidence="2" type="ORF">SAMN02746009_01833</name>
</gene>
<dbReference type="InterPro" id="IPR029471">
    <property type="entry name" value="HNH_5"/>
</dbReference>
<dbReference type="CDD" id="cd00085">
    <property type="entry name" value="HNHc"/>
    <property type="match status" value="1"/>
</dbReference>
<keyword evidence="2" id="KW-0378">Hydrolase</keyword>